<sequence length="296" mass="33522">MALYVKNDFPTVEFFLNFLCYKPHGARDLSNECKTVEIEKVFDSNPIALISAYAHRGHAHFISQSRAGAERDSPRAKASNEEYGDLMHSHEDSRQYHRHNDIGPGLPYNRGCRSTPCISRGVRCALRGLAGDYDEGETSLLDTGGHTYWVQSELADSLQPVVSAIYSRVMFGCQQRLREMRAAARAHLTTFLSYHDRPRRIHHTFLLQPNHHVPLKACTQASVNPGSRIDALRLKTKRAALELRGCRQPYWTRLIVIKMPSVRDSPTGGPLVFLRHRKSRDVSTWVGTGIKPFEVD</sequence>
<gene>
    <name evidence="1" type="ORF">EVAR_61011_1</name>
</gene>
<proteinExistence type="predicted"/>
<comment type="caution">
    <text evidence="1">The sequence shown here is derived from an EMBL/GenBank/DDBJ whole genome shotgun (WGS) entry which is preliminary data.</text>
</comment>
<protein>
    <submittedName>
        <fullName evidence="1">Uncharacterized protein</fullName>
    </submittedName>
</protein>
<keyword evidence="2" id="KW-1185">Reference proteome</keyword>
<evidence type="ECO:0000313" key="1">
    <source>
        <dbReference type="EMBL" id="GBP85166.1"/>
    </source>
</evidence>
<dbReference type="AlphaFoldDB" id="A0A4C1Z995"/>
<reference evidence="1 2" key="1">
    <citation type="journal article" date="2019" name="Commun. Biol.">
        <title>The bagworm genome reveals a unique fibroin gene that provides high tensile strength.</title>
        <authorList>
            <person name="Kono N."/>
            <person name="Nakamura H."/>
            <person name="Ohtoshi R."/>
            <person name="Tomita M."/>
            <person name="Numata K."/>
            <person name="Arakawa K."/>
        </authorList>
    </citation>
    <scope>NUCLEOTIDE SEQUENCE [LARGE SCALE GENOMIC DNA]</scope>
</reference>
<accession>A0A4C1Z995</accession>
<evidence type="ECO:0000313" key="2">
    <source>
        <dbReference type="Proteomes" id="UP000299102"/>
    </source>
</evidence>
<dbReference type="EMBL" id="BGZK01001720">
    <property type="protein sequence ID" value="GBP85166.1"/>
    <property type="molecule type" value="Genomic_DNA"/>
</dbReference>
<name>A0A4C1Z995_EUMVA</name>
<organism evidence="1 2">
    <name type="scientific">Eumeta variegata</name>
    <name type="common">Bagworm moth</name>
    <name type="synonym">Eumeta japonica</name>
    <dbReference type="NCBI Taxonomy" id="151549"/>
    <lineage>
        <taxon>Eukaryota</taxon>
        <taxon>Metazoa</taxon>
        <taxon>Ecdysozoa</taxon>
        <taxon>Arthropoda</taxon>
        <taxon>Hexapoda</taxon>
        <taxon>Insecta</taxon>
        <taxon>Pterygota</taxon>
        <taxon>Neoptera</taxon>
        <taxon>Endopterygota</taxon>
        <taxon>Lepidoptera</taxon>
        <taxon>Glossata</taxon>
        <taxon>Ditrysia</taxon>
        <taxon>Tineoidea</taxon>
        <taxon>Psychidae</taxon>
        <taxon>Oiketicinae</taxon>
        <taxon>Eumeta</taxon>
    </lineage>
</organism>
<dbReference type="Proteomes" id="UP000299102">
    <property type="component" value="Unassembled WGS sequence"/>
</dbReference>